<evidence type="ECO:0000256" key="3">
    <source>
        <dbReference type="SAM" id="SignalP"/>
    </source>
</evidence>
<dbReference type="OrthoDB" id="3979615at2"/>
<evidence type="ECO:0008006" key="6">
    <source>
        <dbReference type="Google" id="ProtNLM"/>
    </source>
</evidence>
<dbReference type="GO" id="GO:0005975">
    <property type="term" value="P:carbohydrate metabolic process"/>
    <property type="evidence" value="ECO:0007669"/>
    <property type="project" value="UniProtKB-ARBA"/>
</dbReference>
<sequence>MARSSSPKSSTARTAAAGAVLALGAVATVAPAAFAEPPTQAYAVINAPAQAYIPAGGPFAPNVSYSFADEGAEVPLPENAKLVIDASGLKGIATVQANNEQCTASGLVVTCEDNGNLHGPFEPYTVTPEAGAKPGTGGTVKYEVTADKATSDTAETKLTVGSPQVAVGKIQGRDGLKTGDTVSLPISVKNVGNLATERVDVWLNTGAPGLEFTSPKPKNCRFNDDWDHNTAVYCSFDVALEPGKSATFSTPLRAKVTDQALANWVKYSAKAVSADESRDPNGEVGTDAAITLRPFTGGEFEQGAEGMATYNADNHADFAARGGAIKRDKKDPTTGSVAFGLVNNGPAAAYRHDGKPLVYVDVTLPEGVTATWNRVDEEPDEDATGECLTYVSEGQTKPFEGGHSRYLCPEASTELPGSGQTYSLGVKIAKDAPKDAKGTVKLVPGPAGLDLRDTNTANDTAAITFEGASGSTGGGDSDSTGGSDENGSGGDSKDKDDAGTTGGSDSAGGSTGDDSSDGGSMALTGAAGISLIGGGAALALGLGAGAVVLSRRRATTGASTSA</sequence>
<reference evidence="4 5" key="1">
    <citation type="submission" date="2019-03" db="EMBL/GenBank/DDBJ databases">
        <authorList>
            <person name="Gonzalez-Pimentel J.L."/>
        </authorList>
    </citation>
    <scope>NUCLEOTIDE SEQUENCE [LARGE SCALE GENOMIC DNA]</scope>
    <source>
        <strain evidence="4 5">JCM 31289</strain>
    </source>
</reference>
<evidence type="ECO:0000313" key="5">
    <source>
        <dbReference type="Proteomes" id="UP000297948"/>
    </source>
</evidence>
<gene>
    <name evidence="4" type="ORF">E4099_24465</name>
</gene>
<keyword evidence="2" id="KW-0472">Membrane</keyword>
<keyword evidence="3" id="KW-0732">Signal</keyword>
<feature type="compositionally biased region" description="Low complexity" evidence="1">
    <location>
        <begin position="477"/>
        <end position="486"/>
    </location>
</feature>
<dbReference type="RefSeq" id="WP_135341283.1">
    <property type="nucleotide sequence ID" value="NZ_JBHLTX010000053.1"/>
</dbReference>
<feature type="signal peptide" evidence="3">
    <location>
        <begin position="1"/>
        <end position="35"/>
    </location>
</feature>
<feature type="compositionally biased region" description="Gly residues" evidence="1">
    <location>
        <begin position="500"/>
        <end position="511"/>
    </location>
</feature>
<dbReference type="Gene3D" id="2.60.40.10">
    <property type="entry name" value="Immunoglobulins"/>
    <property type="match status" value="1"/>
</dbReference>
<dbReference type="AlphaFoldDB" id="A0A4Z0GJ92"/>
<protein>
    <recommendedName>
        <fullName evidence="6">Peptidase</fullName>
    </recommendedName>
</protein>
<dbReference type="Proteomes" id="UP000297948">
    <property type="component" value="Unassembled WGS sequence"/>
</dbReference>
<feature type="region of interest" description="Disordered" evidence="1">
    <location>
        <begin position="464"/>
        <end position="524"/>
    </location>
</feature>
<dbReference type="EMBL" id="SRID01000299">
    <property type="protein sequence ID" value="TGA95992.1"/>
    <property type="molecule type" value="Genomic_DNA"/>
</dbReference>
<accession>A0A4Z0GJ92</accession>
<evidence type="ECO:0000313" key="4">
    <source>
        <dbReference type="EMBL" id="TGA95992.1"/>
    </source>
</evidence>
<organism evidence="4 5">
    <name type="scientific">Streptomyces palmae</name>
    <dbReference type="NCBI Taxonomy" id="1701085"/>
    <lineage>
        <taxon>Bacteria</taxon>
        <taxon>Bacillati</taxon>
        <taxon>Actinomycetota</taxon>
        <taxon>Actinomycetes</taxon>
        <taxon>Kitasatosporales</taxon>
        <taxon>Streptomycetaceae</taxon>
        <taxon>Streptomyces</taxon>
    </lineage>
</organism>
<evidence type="ECO:0000256" key="1">
    <source>
        <dbReference type="SAM" id="MobiDB-lite"/>
    </source>
</evidence>
<keyword evidence="5" id="KW-1185">Reference proteome</keyword>
<keyword evidence="2" id="KW-1133">Transmembrane helix</keyword>
<keyword evidence="2" id="KW-0812">Transmembrane</keyword>
<name>A0A4Z0GJ92_9ACTN</name>
<comment type="caution">
    <text evidence="4">The sequence shown here is derived from an EMBL/GenBank/DDBJ whole genome shotgun (WGS) entry which is preliminary data.</text>
</comment>
<feature type="transmembrane region" description="Helical" evidence="2">
    <location>
        <begin position="525"/>
        <end position="549"/>
    </location>
</feature>
<dbReference type="InterPro" id="IPR013783">
    <property type="entry name" value="Ig-like_fold"/>
</dbReference>
<feature type="chain" id="PRO_5039081199" description="Peptidase" evidence="3">
    <location>
        <begin position="36"/>
        <end position="562"/>
    </location>
</feature>
<evidence type="ECO:0000256" key="2">
    <source>
        <dbReference type="SAM" id="Phobius"/>
    </source>
</evidence>
<proteinExistence type="predicted"/>